<keyword evidence="1" id="KW-0677">Repeat</keyword>
<dbReference type="SUPFAM" id="SSF48452">
    <property type="entry name" value="TPR-like"/>
    <property type="match status" value="1"/>
</dbReference>
<reference evidence="3" key="2">
    <citation type="submission" date="2011-02" db="EMBL/GenBank/DDBJ databases">
        <authorList>
            <person name="MacLean D."/>
        </authorList>
    </citation>
    <scope>NUCLEOTIDE SEQUENCE</scope>
</reference>
<dbReference type="AlphaFoldDB" id="F0W1X4"/>
<evidence type="ECO:0000256" key="2">
    <source>
        <dbReference type="ARBA" id="ARBA00022803"/>
    </source>
</evidence>
<dbReference type="PANTHER" id="PTHR11242">
    <property type="entry name" value="ARYL HYDROCARBON RECEPTOR INTERACTING PROTEIN RELATED"/>
    <property type="match status" value="1"/>
</dbReference>
<reference evidence="3" key="1">
    <citation type="journal article" date="2011" name="PLoS Biol.">
        <title>Gene gain and loss during evolution of obligate parasitism in the white rust pathogen of Arabidopsis thaliana.</title>
        <authorList>
            <person name="Kemen E."/>
            <person name="Gardiner A."/>
            <person name="Schultz-Larsen T."/>
            <person name="Kemen A.C."/>
            <person name="Balmuth A.L."/>
            <person name="Robert-Seilaniantz A."/>
            <person name="Bailey K."/>
            <person name="Holub E."/>
            <person name="Studholme D.J."/>
            <person name="Maclean D."/>
            <person name="Jones J.D."/>
        </authorList>
    </citation>
    <scope>NUCLEOTIDE SEQUENCE</scope>
</reference>
<keyword evidence="2" id="KW-0802">TPR repeat</keyword>
<dbReference type="PANTHER" id="PTHR11242:SF0">
    <property type="entry name" value="TPR_REGION DOMAIN-CONTAINING PROTEIN"/>
    <property type="match status" value="1"/>
</dbReference>
<evidence type="ECO:0000313" key="3">
    <source>
        <dbReference type="EMBL" id="CCA15053.1"/>
    </source>
</evidence>
<dbReference type="Gene3D" id="1.25.40.10">
    <property type="entry name" value="Tetratricopeptide repeat domain"/>
    <property type="match status" value="1"/>
</dbReference>
<dbReference type="EMBL" id="FR824053">
    <property type="protein sequence ID" value="CCA15053.1"/>
    <property type="molecule type" value="Genomic_DNA"/>
</dbReference>
<gene>
    <name evidence="3" type="primary">AlNc14C8G1053</name>
    <name evidence="3" type="ORF">ALNC14_011960</name>
</gene>
<dbReference type="HOGENOM" id="CLU_071955_0_0_1"/>
<sequence length="330" mass="38424">MSCGNKGDLSKMLQHISQGKAQRQVEAEDEVLRLEAQLEMKKELSAKACAITKDISAYDWTQTYAKWDAWQDPDEIAQLEQAASEKKNGASKSHDHAMCDHDHSAEQRLMDMNTNEKLVECDQFRLLGNRMYEQGQFQRAASYYHQALIYFEYMFPETPAETEMHDRLRTTMLVNSATCHLKLMHYDDVIHNTTQVINQDSSHVKALYIRAKAYRSRDEFEKSISDLRQAIGFVEDKESQESIAHLLMRELHLTQTKQLAYKMRLKQMSKAMFSQEAYFPAQRGSDMYGLERKRSEIDEPSEHSLATWQPIMYGMEELNEIVQKLEGREN</sequence>
<name>F0W1X4_9STRA</name>
<accession>F0W1X4</accession>
<evidence type="ECO:0000256" key="1">
    <source>
        <dbReference type="ARBA" id="ARBA00022737"/>
    </source>
</evidence>
<protein>
    <submittedName>
        <fullName evidence="3">Uncharacterized protein AlNc14C8G1053</fullName>
    </submittedName>
</protein>
<proteinExistence type="predicted"/>
<organism evidence="3">
    <name type="scientific">Albugo laibachii Nc14</name>
    <dbReference type="NCBI Taxonomy" id="890382"/>
    <lineage>
        <taxon>Eukaryota</taxon>
        <taxon>Sar</taxon>
        <taxon>Stramenopiles</taxon>
        <taxon>Oomycota</taxon>
        <taxon>Peronosporomycetes</taxon>
        <taxon>Albuginales</taxon>
        <taxon>Albuginaceae</taxon>
        <taxon>Albugo</taxon>
    </lineage>
</organism>
<dbReference type="InterPro" id="IPR039663">
    <property type="entry name" value="AIP/AIPL1/TTC9"/>
</dbReference>
<dbReference type="InterPro" id="IPR011990">
    <property type="entry name" value="TPR-like_helical_dom_sf"/>
</dbReference>
<dbReference type="SMART" id="SM00028">
    <property type="entry name" value="TPR"/>
    <property type="match status" value="3"/>
</dbReference>
<dbReference type="InterPro" id="IPR019734">
    <property type="entry name" value="TPR_rpt"/>
</dbReference>